<dbReference type="InterPro" id="IPR036188">
    <property type="entry name" value="FAD/NAD-bd_sf"/>
</dbReference>
<sequence length="231" mass="24955">MESREVVIIGGGPSGFTAALYLARATLKPLVLAGEKKGGQLMFTTEVENYPGFPEGVMGPDLMVRMEEQAKKFGAEIRQVNVTKVEFINGVKKIWVGDEVIEAKAVVISTGASSRMLGLGEEKLLGRGVSTCAVCDAAFFKDKKTVVLGGGDAAMEDALALSKFASEVTMIHRRDEFRASKIMQDKVLSNPKIKVIWNTEIVEVKGEGVLEGIKIKSTKSGEEIDMQIEGL</sequence>
<keyword evidence="4" id="KW-1015">Disulfide bond</keyword>
<evidence type="ECO:0000313" key="8">
    <source>
        <dbReference type="Proteomes" id="UP000034097"/>
    </source>
</evidence>
<evidence type="ECO:0000256" key="2">
    <source>
        <dbReference type="ARBA" id="ARBA00022827"/>
    </source>
</evidence>
<reference evidence="7 8" key="1">
    <citation type="journal article" date="2015" name="Nature">
        <title>rRNA introns, odd ribosomes, and small enigmatic genomes across a large radiation of phyla.</title>
        <authorList>
            <person name="Brown C.T."/>
            <person name="Hug L.A."/>
            <person name="Thomas B.C."/>
            <person name="Sharon I."/>
            <person name="Castelle C.J."/>
            <person name="Singh A."/>
            <person name="Wilkins M.J."/>
            <person name="Williams K.H."/>
            <person name="Banfield J.F."/>
        </authorList>
    </citation>
    <scope>NUCLEOTIDE SEQUENCE [LARGE SCALE GENOMIC DNA]</scope>
</reference>
<evidence type="ECO:0000256" key="3">
    <source>
        <dbReference type="ARBA" id="ARBA00023002"/>
    </source>
</evidence>
<name>A0A0G1J666_9BACT</name>
<accession>A0A0G1J666</accession>
<keyword evidence="5" id="KW-0676">Redox-active center</keyword>
<proteinExistence type="predicted"/>
<dbReference type="PRINTS" id="PR00469">
    <property type="entry name" value="PNDRDTASEII"/>
</dbReference>
<evidence type="ECO:0000259" key="6">
    <source>
        <dbReference type="Pfam" id="PF07992"/>
    </source>
</evidence>
<dbReference type="Pfam" id="PF07992">
    <property type="entry name" value="Pyr_redox_2"/>
    <property type="match status" value="1"/>
</dbReference>
<dbReference type="InterPro" id="IPR008255">
    <property type="entry name" value="Pyr_nucl-diS_OxRdtase_2_AS"/>
</dbReference>
<feature type="domain" description="FAD/NAD(P)-binding" evidence="6">
    <location>
        <begin position="5"/>
        <end position="226"/>
    </location>
</feature>
<dbReference type="PATRIC" id="fig|1618402.3.peg.57"/>
<dbReference type="Proteomes" id="UP000034097">
    <property type="component" value="Unassembled WGS sequence"/>
</dbReference>
<dbReference type="PROSITE" id="PS00573">
    <property type="entry name" value="PYRIDINE_REDOX_2"/>
    <property type="match status" value="1"/>
</dbReference>
<feature type="non-terminal residue" evidence="7">
    <location>
        <position position="231"/>
    </location>
</feature>
<dbReference type="SUPFAM" id="SSF51971">
    <property type="entry name" value="Nucleotide-binding domain"/>
    <property type="match status" value="1"/>
</dbReference>
<organism evidence="7 8">
    <name type="scientific">Candidatus Collierbacteria bacterium GW2011_GWF1_44_12</name>
    <dbReference type="NCBI Taxonomy" id="1618402"/>
    <lineage>
        <taxon>Bacteria</taxon>
        <taxon>Candidatus Collieribacteriota</taxon>
    </lineage>
</organism>
<evidence type="ECO:0000256" key="4">
    <source>
        <dbReference type="ARBA" id="ARBA00023157"/>
    </source>
</evidence>
<keyword evidence="3" id="KW-0560">Oxidoreductase</keyword>
<comment type="caution">
    <text evidence="7">The sequence shown here is derived from an EMBL/GenBank/DDBJ whole genome shotgun (WGS) entry which is preliminary data.</text>
</comment>
<dbReference type="GO" id="GO:0016668">
    <property type="term" value="F:oxidoreductase activity, acting on a sulfur group of donors, NAD(P) as acceptor"/>
    <property type="evidence" value="ECO:0007669"/>
    <property type="project" value="UniProtKB-ARBA"/>
</dbReference>
<dbReference type="AlphaFoldDB" id="A0A0G1J666"/>
<protein>
    <submittedName>
        <fullName evidence="7">Thioredoxin reductase</fullName>
    </submittedName>
</protein>
<keyword evidence="1" id="KW-0285">Flavoprotein</keyword>
<dbReference type="PANTHER" id="PTHR48105">
    <property type="entry name" value="THIOREDOXIN REDUCTASE 1-RELATED-RELATED"/>
    <property type="match status" value="1"/>
</dbReference>
<evidence type="ECO:0000313" key="7">
    <source>
        <dbReference type="EMBL" id="KKT39567.1"/>
    </source>
</evidence>
<dbReference type="EMBL" id="LCHQ01000001">
    <property type="protein sequence ID" value="KKT39567.1"/>
    <property type="molecule type" value="Genomic_DNA"/>
</dbReference>
<keyword evidence="2" id="KW-0274">FAD</keyword>
<dbReference type="Gene3D" id="3.50.50.60">
    <property type="entry name" value="FAD/NAD(P)-binding domain"/>
    <property type="match status" value="2"/>
</dbReference>
<dbReference type="InterPro" id="IPR050097">
    <property type="entry name" value="Ferredoxin-NADP_redctase_2"/>
</dbReference>
<gene>
    <name evidence="7" type="ORF">UW26_C0001G0054</name>
</gene>
<dbReference type="InterPro" id="IPR023753">
    <property type="entry name" value="FAD/NAD-binding_dom"/>
</dbReference>
<evidence type="ECO:0000256" key="1">
    <source>
        <dbReference type="ARBA" id="ARBA00022630"/>
    </source>
</evidence>
<evidence type="ECO:0000256" key="5">
    <source>
        <dbReference type="ARBA" id="ARBA00023284"/>
    </source>
</evidence>
<dbReference type="PRINTS" id="PR00368">
    <property type="entry name" value="FADPNR"/>
</dbReference>